<sequence>MNAIEQSLRRVLAKGDATDPDHRVRIYEASERAIERLLAEGKIDEAGRDAQHAKLIAAIEAIEAEYPPDAPAGAAPAEAASTATAAPEPAAPRSRATPLPAGQAPEAGAARPAETGGAAGSPGGAPERRAPATGSAGSPLPRRAATGAAKAPASQASKNRLVYGLVLAAVILFLAAAAYLVLPALFGGASDPGAVSGDAASIVPSADGWITVFSADRPELVTTPSGGSVEAITGEGERAALRIAVPDEPANGEIVFPVGPGVLSRFGGQSVQVEIEAGSPDGNPREFAVRCAIGEEAVCGRQRFSVAQASEPVLFAMDAPANAAASAMIAINPGLGGPGQSVDIYAIRMRAG</sequence>
<dbReference type="EMBL" id="CP113520">
    <property type="protein sequence ID" value="WAJ26918.1"/>
    <property type="molecule type" value="Genomic_DNA"/>
</dbReference>
<proteinExistence type="predicted"/>
<reference evidence="1" key="1">
    <citation type="submission" date="2022-11" db="EMBL/GenBank/DDBJ databases">
        <title>beta-Carotene-producing bacterium, Jeongeuplla avenae sp. nov., alleviates the salt stress of Arabidopsis seedlings.</title>
        <authorList>
            <person name="Jiang L."/>
            <person name="Lee J."/>
        </authorList>
    </citation>
    <scope>NUCLEOTIDE SEQUENCE</scope>
    <source>
        <strain evidence="1">DY_R2A_6</strain>
    </source>
</reference>
<name>A0ACD4NJE4_9HYPH</name>
<dbReference type="Proteomes" id="UP001163223">
    <property type="component" value="Chromosome"/>
</dbReference>
<evidence type="ECO:0000313" key="2">
    <source>
        <dbReference type="Proteomes" id="UP001163223"/>
    </source>
</evidence>
<protein>
    <submittedName>
        <fullName evidence="1">Uncharacterized protein</fullName>
    </submittedName>
</protein>
<keyword evidence="2" id="KW-1185">Reference proteome</keyword>
<evidence type="ECO:0000313" key="1">
    <source>
        <dbReference type="EMBL" id="WAJ26918.1"/>
    </source>
</evidence>
<accession>A0ACD4NJE4</accession>
<organism evidence="1 2">
    <name type="scientific">Antarcticirhabdus aurantiaca</name>
    <dbReference type="NCBI Taxonomy" id="2606717"/>
    <lineage>
        <taxon>Bacteria</taxon>
        <taxon>Pseudomonadati</taxon>
        <taxon>Pseudomonadota</taxon>
        <taxon>Alphaproteobacteria</taxon>
        <taxon>Hyphomicrobiales</taxon>
        <taxon>Aurantimonadaceae</taxon>
        <taxon>Antarcticirhabdus</taxon>
    </lineage>
</organism>
<gene>
    <name evidence="1" type="ORF">OXU80_18905</name>
</gene>